<reference evidence="9 10" key="1">
    <citation type="submission" date="2021-06" db="EMBL/GenBank/DDBJ databases">
        <title>Bacillus sp. RD4P76, an endophyte from a halophyte.</title>
        <authorList>
            <person name="Sun J.-Q."/>
        </authorList>
    </citation>
    <scope>NUCLEOTIDE SEQUENCE [LARGE SCALE GENOMIC DNA]</scope>
    <source>
        <strain evidence="9 10">CGMCC 1.15917</strain>
    </source>
</reference>
<keyword evidence="5 7" id="KW-1133">Transmembrane helix</keyword>
<comment type="caution">
    <text evidence="9">The sequence shown here is derived from an EMBL/GenBank/DDBJ whole genome shotgun (WGS) entry which is preliminary data.</text>
</comment>
<feature type="transmembrane region" description="Helical" evidence="7">
    <location>
        <begin position="62"/>
        <end position="80"/>
    </location>
</feature>
<keyword evidence="2" id="KW-1003">Cell membrane</keyword>
<dbReference type="Pfam" id="PF01569">
    <property type="entry name" value="PAP2"/>
    <property type="match status" value="1"/>
</dbReference>
<feature type="transmembrane region" description="Helical" evidence="7">
    <location>
        <begin position="38"/>
        <end position="55"/>
    </location>
</feature>
<evidence type="ECO:0000256" key="5">
    <source>
        <dbReference type="ARBA" id="ARBA00022989"/>
    </source>
</evidence>
<sequence length="178" mass="19830">MNRLVGWLVTSDTHVFHYVNQQMRCRAFDYILPKLTHLGGATSTISSLLLIMLLSGEIVRSWAIQALISLTVSHIIVHFIKKAYCRERPYRKLENVNLSSSPLKDYSFPSGHTTAAFSIVIVFSMYSLALAILLLPLAVLIGFSRMYLGLHFPTDCIIGALIGTLSSVLVVYSSSVFF</sequence>
<evidence type="ECO:0000259" key="8">
    <source>
        <dbReference type="SMART" id="SM00014"/>
    </source>
</evidence>
<keyword evidence="6 7" id="KW-0472">Membrane</keyword>
<keyword evidence="4" id="KW-0378">Hydrolase</keyword>
<feature type="transmembrane region" description="Helical" evidence="7">
    <location>
        <begin position="156"/>
        <end position="177"/>
    </location>
</feature>
<evidence type="ECO:0000256" key="7">
    <source>
        <dbReference type="SAM" id="Phobius"/>
    </source>
</evidence>
<dbReference type="PANTHER" id="PTHR14969:SF62">
    <property type="entry name" value="DECAPRENYLPHOSPHORYL-5-PHOSPHORIBOSE PHOSPHATASE RV3807C-RELATED"/>
    <property type="match status" value="1"/>
</dbReference>
<dbReference type="CDD" id="cd01610">
    <property type="entry name" value="PAP2_like"/>
    <property type="match status" value="1"/>
</dbReference>
<accession>A0ABS6JJE1</accession>
<comment type="subcellular location">
    <subcellularLocation>
        <location evidence="1">Cell membrane</location>
        <topology evidence="1">Multi-pass membrane protein</topology>
    </subcellularLocation>
</comment>
<evidence type="ECO:0000256" key="3">
    <source>
        <dbReference type="ARBA" id="ARBA00022692"/>
    </source>
</evidence>
<dbReference type="PANTHER" id="PTHR14969">
    <property type="entry name" value="SPHINGOSINE-1-PHOSPHATE PHOSPHOHYDROLASE"/>
    <property type="match status" value="1"/>
</dbReference>
<evidence type="ECO:0000313" key="9">
    <source>
        <dbReference type="EMBL" id="MBU9713758.1"/>
    </source>
</evidence>
<dbReference type="InterPro" id="IPR000326">
    <property type="entry name" value="PAP2/HPO"/>
</dbReference>
<keyword evidence="3 7" id="KW-0812">Transmembrane</keyword>
<evidence type="ECO:0000256" key="2">
    <source>
        <dbReference type="ARBA" id="ARBA00022475"/>
    </source>
</evidence>
<dbReference type="SMART" id="SM00014">
    <property type="entry name" value="acidPPc"/>
    <property type="match status" value="1"/>
</dbReference>
<evidence type="ECO:0000256" key="4">
    <source>
        <dbReference type="ARBA" id="ARBA00022801"/>
    </source>
</evidence>
<keyword evidence="10" id="KW-1185">Reference proteome</keyword>
<feature type="domain" description="Phosphatidic acid phosphatase type 2/haloperoxidase" evidence="8">
    <location>
        <begin position="63"/>
        <end position="171"/>
    </location>
</feature>
<proteinExistence type="predicted"/>
<dbReference type="Proteomes" id="UP000784880">
    <property type="component" value="Unassembled WGS sequence"/>
</dbReference>
<organism evidence="9 10">
    <name type="scientific">Evansella tamaricis</name>
    <dbReference type="NCBI Taxonomy" id="2069301"/>
    <lineage>
        <taxon>Bacteria</taxon>
        <taxon>Bacillati</taxon>
        <taxon>Bacillota</taxon>
        <taxon>Bacilli</taxon>
        <taxon>Bacillales</taxon>
        <taxon>Bacillaceae</taxon>
        <taxon>Evansella</taxon>
    </lineage>
</organism>
<evidence type="ECO:0000256" key="1">
    <source>
        <dbReference type="ARBA" id="ARBA00004651"/>
    </source>
</evidence>
<evidence type="ECO:0000313" key="10">
    <source>
        <dbReference type="Proteomes" id="UP000784880"/>
    </source>
</evidence>
<protein>
    <submittedName>
        <fullName evidence="9">Phosphatase PAP2 family protein</fullName>
    </submittedName>
</protein>
<gene>
    <name evidence="9" type="ORF">KS419_18680</name>
</gene>
<name>A0ABS6JJE1_9BACI</name>
<evidence type="ECO:0000256" key="6">
    <source>
        <dbReference type="ARBA" id="ARBA00023136"/>
    </source>
</evidence>
<dbReference type="EMBL" id="JAHQCS010000151">
    <property type="protein sequence ID" value="MBU9713758.1"/>
    <property type="molecule type" value="Genomic_DNA"/>
</dbReference>
<dbReference type="RefSeq" id="WP_217067906.1">
    <property type="nucleotide sequence ID" value="NZ_JAHQCS010000151.1"/>
</dbReference>
<feature type="transmembrane region" description="Helical" evidence="7">
    <location>
        <begin position="115"/>
        <end position="144"/>
    </location>
</feature>